<accession>A0AAV8X3Q8</accession>
<dbReference type="AlphaFoldDB" id="A0AAV8X3Q8"/>
<sequence length="80" mass="8636">MAEKNDALNTVQDGNNEFAKHLAGNLIFSPISAHAILSLISQGSVNQTRAAFIDALKVPDLNMAAESYKNIMSHPIRSRG</sequence>
<dbReference type="GO" id="GO:0004867">
    <property type="term" value="F:serine-type endopeptidase inhibitor activity"/>
    <property type="evidence" value="ECO:0007669"/>
    <property type="project" value="UniProtKB-KW"/>
</dbReference>
<protein>
    <recommendedName>
        <fullName evidence="5">Serpin domain-containing protein</fullName>
    </recommendedName>
</protein>
<gene>
    <name evidence="3" type="ORF">NQ318_000809</name>
</gene>
<dbReference type="InterPro" id="IPR036186">
    <property type="entry name" value="Serpin_sf"/>
</dbReference>
<dbReference type="Gene3D" id="3.30.497.10">
    <property type="entry name" value="Antithrombin, subunit I, domain 2"/>
    <property type="match status" value="1"/>
</dbReference>
<organism evidence="3 4">
    <name type="scientific">Aromia moschata</name>
    <dbReference type="NCBI Taxonomy" id="1265417"/>
    <lineage>
        <taxon>Eukaryota</taxon>
        <taxon>Metazoa</taxon>
        <taxon>Ecdysozoa</taxon>
        <taxon>Arthropoda</taxon>
        <taxon>Hexapoda</taxon>
        <taxon>Insecta</taxon>
        <taxon>Pterygota</taxon>
        <taxon>Neoptera</taxon>
        <taxon>Endopterygota</taxon>
        <taxon>Coleoptera</taxon>
        <taxon>Polyphaga</taxon>
        <taxon>Cucujiformia</taxon>
        <taxon>Chrysomeloidea</taxon>
        <taxon>Cerambycidae</taxon>
        <taxon>Cerambycinae</taxon>
        <taxon>Callichromatini</taxon>
        <taxon>Aromia</taxon>
    </lineage>
</organism>
<evidence type="ECO:0000313" key="3">
    <source>
        <dbReference type="EMBL" id="KAJ8932606.1"/>
    </source>
</evidence>
<evidence type="ECO:0008006" key="5">
    <source>
        <dbReference type="Google" id="ProtNLM"/>
    </source>
</evidence>
<dbReference type="SUPFAM" id="SSF56574">
    <property type="entry name" value="Serpins"/>
    <property type="match status" value="1"/>
</dbReference>
<dbReference type="EMBL" id="JAPWTK010001411">
    <property type="protein sequence ID" value="KAJ8932606.1"/>
    <property type="molecule type" value="Genomic_DNA"/>
</dbReference>
<dbReference type="InterPro" id="IPR042178">
    <property type="entry name" value="Serpin_sf_1"/>
</dbReference>
<keyword evidence="2" id="KW-0722">Serine protease inhibitor</keyword>
<evidence type="ECO:0000313" key="4">
    <source>
        <dbReference type="Proteomes" id="UP001162162"/>
    </source>
</evidence>
<name>A0AAV8X3Q8_9CUCU</name>
<keyword evidence="1" id="KW-0646">Protease inhibitor</keyword>
<evidence type="ECO:0000256" key="1">
    <source>
        <dbReference type="ARBA" id="ARBA00022690"/>
    </source>
</evidence>
<dbReference type="Proteomes" id="UP001162162">
    <property type="component" value="Unassembled WGS sequence"/>
</dbReference>
<keyword evidence="4" id="KW-1185">Reference proteome</keyword>
<comment type="caution">
    <text evidence="3">The sequence shown here is derived from an EMBL/GenBank/DDBJ whole genome shotgun (WGS) entry which is preliminary data.</text>
</comment>
<reference evidence="3" key="1">
    <citation type="journal article" date="2023" name="Insect Mol. Biol.">
        <title>Genome sequencing provides insights into the evolution of gene families encoding plant cell wall-degrading enzymes in longhorned beetles.</title>
        <authorList>
            <person name="Shin N.R."/>
            <person name="Okamura Y."/>
            <person name="Kirsch R."/>
            <person name="Pauchet Y."/>
        </authorList>
    </citation>
    <scope>NUCLEOTIDE SEQUENCE</scope>
    <source>
        <strain evidence="3">AMC_N1</strain>
    </source>
</reference>
<proteinExistence type="predicted"/>
<evidence type="ECO:0000256" key="2">
    <source>
        <dbReference type="ARBA" id="ARBA00022900"/>
    </source>
</evidence>